<reference evidence="7" key="1">
    <citation type="submission" date="2021-02" db="EMBL/GenBank/DDBJ databases">
        <authorList>
            <person name="Nowell W R."/>
        </authorList>
    </citation>
    <scope>NUCLEOTIDE SEQUENCE</scope>
</reference>
<evidence type="ECO:0000256" key="3">
    <source>
        <dbReference type="ARBA" id="ARBA00013068"/>
    </source>
</evidence>
<dbReference type="InterPro" id="IPR000741">
    <property type="entry name" value="FBA_I"/>
</dbReference>
<dbReference type="EMBL" id="CAJNOK010008959">
    <property type="protein sequence ID" value="CAF1077240.1"/>
    <property type="molecule type" value="Genomic_DNA"/>
</dbReference>
<evidence type="ECO:0000313" key="7">
    <source>
        <dbReference type="EMBL" id="CAF3840838.1"/>
    </source>
</evidence>
<dbReference type="SUPFAM" id="SSF51569">
    <property type="entry name" value="Aldolase"/>
    <property type="match status" value="1"/>
</dbReference>
<evidence type="ECO:0000313" key="8">
    <source>
        <dbReference type="Proteomes" id="UP000682733"/>
    </source>
</evidence>
<comment type="caution">
    <text evidence="7">The sequence shown here is derived from an EMBL/GenBank/DDBJ whole genome shotgun (WGS) entry which is preliminary data.</text>
</comment>
<comment type="pathway">
    <text evidence="1">Carbohydrate degradation; glycolysis; D-glyceraldehyde 3-phosphate and glycerone phosphate from D-glucose: step 4/4.</text>
</comment>
<dbReference type="Gene3D" id="3.20.20.70">
    <property type="entry name" value="Aldolase class I"/>
    <property type="match status" value="1"/>
</dbReference>
<dbReference type="PANTHER" id="PTHR11627">
    <property type="entry name" value="FRUCTOSE-BISPHOSPHATE ALDOLASE"/>
    <property type="match status" value="1"/>
</dbReference>
<evidence type="ECO:0000256" key="4">
    <source>
        <dbReference type="ARBA" id="ARBA00023152"/>
    </source>
</evidence>
<protein>
    <recommendedName>
        <fullName evidence="3">fructose-bisphosphate aldolase</fullName>
        <ecNumber evidence="3">4.1.2.13</ecNumber>
    </recommendedName>
</protein>
<keyword evidence="5" id="KW-0456">Lyase</keyword>
<evidence type="ECO:0000256" key="2">
    <source>
        <dbReference type="ARBA" id="ARBA00010387"/>
    </source>
</evidence>
<sequence>MLVFLDGGQSEDNATLHLNEMNKSKYAHKRPWKLTFSYGRALQVSALNAWGGNRDNETSAQQTFLRRAAANAKASTGEYEESTGR</sequence>
<dbReference type="Proteomes" id="UP000677228">
    <property type="component" value="Unassembled WGS sequence"/>
</dbReference>
<dbReference type="Proteomes" id="UP000682733">
    <property type="component" value="Unassembled WGS sequence"/>
</dbReference>
<accession>A0A8S2KDZ9</accession>
<dbReference type="EMBL" id="CAJOBA010008975">
    <property type="protein sequence ID" value="CAF3840838.1"/>
    <property type="molecule type" value="Genomic_DNA"/>
</dbReference>
<dbReference type="GO" id="GO:0004332">
    <property type="term" value="F:fructose-bisphosphate aldolase activity"/>
    <property type="evidence" value="ECO:0007669"/>
    <property type="project" value="UniProtKB-EC"/>
</dbReference>
<dbReference type="GO" id="GO:0006096">
    <property type="term" value="P:glycolytic process"/>
    <property type="evidence" value="ECO:0007669"/>
    <property type="project" value="UniProtKB-KW"/>
</dbReference>
<evidence type="ECO:0000256" key="1">
    <source>
        <dbReference type="ARBA" id="ARBA00004714"/>
    </source>
</evidence>
<keyword evidence="4" id="KW-0324">Glycolysis</keyword>
<dbReference type="EC" id="4.1.2.13" evidence="3"/>
<name>A0A8S2KDZ9_9BILA</name>
<evidence type="ECO:0000256" key="5">
    <source>
        <dbReference type="ARBA" id="ARBA00023239"/>
    </source>
</evidence>
<comment type="similarity">
    <text evidence="2">Belongs to the class I fructose-bisphosphate aldolase family.</text>
</comment>
<dbReference type="InterPro" id="IPR013785">
    <property type="entry name" value="Aldolase_TIM"/>
</dbReference>
<gene>
    <name evidence="6" type="ORF">OVA965_LOCUS18189</name>
    <name evidence="7" type="ORF">TMI583_LOCUS18201</name>
</gene>
<evidence type="ECO:0000313" key="6">
    <source>
        <dbReference type="EMBL" id="CAF1077240.1"/>
    </source>
</evidence>
<dbReference type="AlphaFoldDB" id="A0A8S2KDZ9"/>
<dbReference type="Pfam" id="PF00274">
    <property type="entry name" value="Glycolytic"/>
    <property type="match status" value="1"/>
</dbReference>
<organism evidence="7 8">
    <name type="scientific">Didymodactylos carnosus</name>
    <dbReference type="NCBI Taxonomy" id="1234261"/>
    <lineage>
        <taxon>Eukaryota</taxon>
        <taxon>Metazoa</taxon>
        <taxon>Spiralia</taxon>
        <taxon>Gnathifera</taxon>
        <taxon>Rotifera</taxon>
        <taxon>Eurotatoria</taxon>
        <taxon>Bdelloidea</taxon>
        <taxon>Philodinida</taxon>
        <taxon>Philodinidae</taxon>
        <taxon>Didymodactylos</taxon>
    </lineage>
</organism>
<proteinExistence type="inferred from homology"/>